<evidence type="ECO:0000256" key="7">
    <source>
        <dbReference type="ARBA" id="ARBA00023211"/>
    </source>
</evidence>
<dbReference type="InterPro" id="IPR000086">
    <property type="entry name" value="NUDIX_hydrolase_dom"/>
</dbReference>
<keyword evidence="7 10" id="KW-0464">Manganese</keyword>
<dbReference type="Proteomes" id="UP000035265">
    <property type="component" value="Unassembled WGS sequence"/>
</dbReference>
<feature type="binding site" evidence="10">
    <location>
        <position position="93"/>
    </location>
    <ligand>
        <name>Mg(2+)</name>
        <dbReference type="ChEBI" id="CHEBI:18420"/>
    </ligand>
</feature>
<keyword evidence="14" id="KW-1185">Reference proteome</keyword>
<dbReference type="AlphaFoldDB" id="A0A0H2KT41"/>
<reference evidence="13 14" key="1">
    <citation type="submission" date="2014-05" db="EMBL/GenBank/DDBJ databases">
        <title>Cellulosimicrobium funkei U11 genome.</title>
        <authorList>
            <person name="Hu C."/>
            <person name="Gong Y."/>
            <person name="Wan W."/>
            <person name="Jiang M."/>
        </authorList>
    </citation>
    <scope>NUCLEOTIDE SEQUENCE [LARGE SCALE GENOMIC DNA]</scope>
    <source>
        <strain evidence="13 14">U11</strain>
    </source>
</reference>
<dbReference type="CDD" id="cd02885">
    <property type="entry name" value="NUDIX_IPP_Isomerase"/>
    <property type="match status" value="1"/>
</dbReference>
<comment type="pathway">
    <text evidence="1 10">Isoprenoid biosynthesis; dimethylallyl diphosphate biosynthesis; dimethylallyl diphosphate from isopentenyl diphosphate: step 1/1.</text>
</comment>
<dbReference type="GO" id="GO:0005737">
    <property type="term" value="C:cytoplasm"/>
    <property type="evidence" value="ECO:0007669"/>
    <property type="project" value="UniProtKB-SubCell"/>
</dbReference>
<comment type="catalytic activity">
    <reaction evidence="10">
        <text>isopentenyl diphosphate = dimethylallyl diphosphate</text>
        <dbReference type="Rhea" id="RHEA:23284"/>
        <dbReference type="ChEBI" id="CHEBI:57623"/>
        <dbReference type="ChEBI" id="CHEBI:128769"/>
        <dbReference type="EC" id="5.3.3.2"/>
    </reaction>
</comment>
<dbReference type="NCBIfam" id="NF002995">
    <property type="entry name" value="PRK03759.1"/>
    <property type="match status" value="1"/>
</dbReference>
<evidence type="ECO:0000256" key="2">
    <source>
        <dbReference type="ARBA" id="ARBA00007579"/>
    </source>
</evidence>
<feature type="active site" evidence="10 11">
    <location>
        <position position="122"/>
    </location>
</feature>
<name>A0A0H2KT41_9MICO</name>
<comment type="cofactor">
    <cofactor evidence="10">
        <name>Mg(2+)</name>
        <dbReference type="ChEBI" id="CHEBI:18420"/>
    </cofactor>
    <text evidence="10">Binds 1 Mg(2+) ion per subunit. The magnesium ion binds only when substrate is bound.</text>
</comment>
<feature type="domain" description="Nudix hydrolase" evidence="12">
    <location>
        <begin position="36"/>
        <end position="170"/>
    </location>
</feature>
<dbReference type="EMBL" id="JNBQ01000001">
    <property type="protein sequence ID" value="KLN36328.1"/>
    <property type="molecule type" value="Genomic_DNA"/>
</dbReference>
<comment type="similarity">
    <text evidence="2 10">Belongs to the IPP isomerase type 1 family.</text>
</comment>
<feature type="binding site" evidence="10">
    <location>
        <position position="120"/>
    </location>
    <ligand>
        <name>Mn(2+)</name>
        <dbReference type="ChEBI" id="CHEBI:29035"/>
    </ligand>
</feature>
<comment type="cofactor">
    <cofactor evidence="10">
        <name>Mn(2+)</name>
        <dbReference type="ChEBI" id="CHEBI:29035"/>
    </cofactor>
    <text evidence="10">Binds 1 Mn(2+) ion per subunit.</text>
</comment>
<dbReference type="EC" id="5.3.3.2" evidence="3 10"/>
<dbReference type="GO" id="GO:0046872">
    <property type="term" value="F:metal ion binding"/>
    <property type="evidence" value="ECO:0007669"/>
    <property type="project" value="UniProtKB-KW"/>
</dbReference>
<dbReference type="Pfam" id="PF00293">
    <property type="entry name" value="NUDIX"/>
    <property type="match status" value="1"/>
</dbReference>
<dbReference type="PATRIC" id="fig|264251.5.peg.60"/>
<evidence type="ECO:0000259" key="12">
    <source>
        <dbReference type="PROSITE" id="PS51462"/>
    </source>
</evidence>
<feature type="binding site" evidence="10">
    <location>
        <position position="38"/>
    </location>
    <ligand>
        <name>Mn(2+)</name>
        <dbReference type="ChEBI" id="CHEBI:29035"/>
    </ligand>
</feature>
<accession>A0A0H2KT41</accession>
<organism evidence="13 14">
    <name type="scientific">Cellulosimicrobium funkei</name>
    <dbReference type="NCBI Taxonomy" id="264251"/>
    <lineage>
        <taxon>Bacteria</taxon>
        <taxon>Bacillati</taxon>
        <taxon>Actinomycetota</taxon>
        <taxon>Actinomycetes</taxon>
        <taxon>Micrococcales</taxon>
        <taxon>Promicromonosporaceae</taxon>
        <taxon>Cellulosimicrobium</taxon>
    </lineage>
</organism>
<dbReference type="GO" id="GO:0004452">
    <property type="term" value="F:isopentenyl-diphosphate delta-isomerase activity"/>
    <property type="evidence" value="ECO:0007669"/>
    <property type="project" value="UniProtKB-UniRule"/>
</dbReference>
<evidence type="ECO:0000256" key="9">
    <source>
        <dbReference type="ARBA" id="ARBA00023235"/>
    </source>
</evidence>
<evidence type="ECO:0000256" key="6">
    <source>
        <dbReference type="ARBA" id="ARBA00022842"/>
    </source>
</evidence>
<dbReference type="HAMAP" id="MF_00202">
    <property type="entry name" value="Idi"/>
    <property type="match status" value="1"/>
</dbReference>
<feature type="binding site" evidence="10">
    <location>
        <position position="31"/>
    </location>
    <ligand>
        <name>Mn(2+)</name>
        <dbReference type="ChEBI" id="CHEBI:29035"/>
    </ligand>
</feature>
<feature type="active site" evidence="10 11">
    <location>
        <position position="73"/>
    </location>
</feature>
<dbReference type="InterPro" id="IPR056375">
    <property type="entry name" value="Idi_bact"/>
</dbReference>
<protein>
    <recommendedName>
        <fullName evidence="3 10">Isopentenyl-diphosphate Delta-isomerase</fullName>
        <shortName evidence="10">IPP isomerase</shortName>
        <ecNumber evidence="3 10">5.3.3.2</ecNumber>
    </recommendedName>
    <alternativeName>
        <fullName evidence="10">IPP:DMAPP isomerase</fullName>
    </alternativeName>
    <alternativeName>
        <fullName evidence="10">Isopentenyl pyrophosphate isomerase</fullName>
    </alternativeName>
</protein>
<dbReference type="InterPro" id="IPR011876">
    <property type="entry name" value="IsopentenylPP_isomerase_typ1"/>
</dbReference>
<dbReference type="NCBIfam" id="TIGR02150">
    <property type="entry name" value="IPP_isom_1"/>
    <property type="match status" value="1"/>
</dbReference>
<dbReference type="InterPro" id="IPR015797">
    <property type="entry name" value="NUDIX_hydrolase-like_dom_sf"/>
</dbReference>
<comment type="function">
    <text evidence="10">Catalyzes the 1,3-allylic rearrangement of the homoallylic substrate isopentenyl (IPP) to its highly electrophilic allylic isomer, dimethylallyl diphosphate (DMAPP).</text>
</comment>
<dbReference type="PANTHER" id="PTHR10885">
    <property type="entry name" value="ISOPENTENYL-DIPHOSPHATE DELTA-ISOMERASE"/>
    <property type="match status" value="1"/>
</dbReference>
<comment type="caution">
    <text evidence="13">The sequence shown here is derived from an EMBL/GenBank/DDBJ whole genome shotgun (WGS) entry which is preliminary data.</text>
</comment>
<dbReference type="PROSITE" id="PS51462">
    <property type="entry name" value="NUDIX"/>
    <property type="match status" value="1"/>
</dbReference>
<evidence type="ECO:0000256" key="5">
    <source>
        <dbReference type="ARBA" id="ARBA00022723"/>
    </source>
</evidence>
<keyword evidence="4 10" id="KW-0963">Cytoplasm</keyword>
<dbReference type="UniPathway" id="UPA00059">
    <property type="reaction ID" value="UER00104"/>
</dbReference>
<dbReference type="GO" id="GO:0008299">
    <property type="term" value="P:isoprenoid biosynthetic process"/>
    <property type="evidence" value="ECO:0007669"/>
    <property type="project" value="UniProtKB-UniRule"/>
</dbReference>
<proteinExistence type="inferred from homology"/>
<dbReference type="RefSeq" id="WP_047230875.1">
    <property type="nucleotide sequence ID" value="NZ_JNBQ01000001.1"/>
</dbReference>
<evidence type="ECO:0000256" key="8">
    <source>
        <dbReference type="ARBA" id="ARBA00023229"/>
    </source>
</evidence>
<feature type="binding site" evidence="10">
    <location>
        <position position="122"/>
    </location>
    <ligand>
        <name>Mn(2+)</name>
        <dbReference type="ChEBI" id="CHEBI:29035"/>
    </ligand>
</feature>
<feature type="binding site" evidence="10">
    <location>
        <position position="75"/>
    </location>
    <ligand>
        <name>Mn(2+)</name>
        <dbReference type="ChEBI" id="CHEBI:29035"/>
    </ligand>
</feature>
<keyword evidence="8 10" id="KW-0414">Isoprene biosynthesis</keyword>
<sequence length="198" mass="21344">MTSHVPVAADHVVTVDDQGRRTGTFERAAVHTTETPLHLAFSCYVLDDAGRLLLTRRALAKRTWPGVWTNSFCGHPRWTETTEESIVRHARHELELEIAGLEVAVPGFRYRAVDASGVVENEICPVYAARAAGTVEPNPDEVMETAWADPRDVARAVAATPWAFSPWMVLQVAALGAASTEGDGPTARLAAAFGPTSA</sequence>
<dbReference type="STRING" id="264251.FB00_00300"/>
<evidence type="ECO:0000256" key="3">
    <source>
        <dbReference type="ARBA" id="ARBA00012057"/>
    </source>
</evidence>
<dbReference type="PIRSF" id="PIRSF018427">
    <property type="entry name" value="Isopntndiph_ism"/>
    <property type="match status" value="1"/>
</dbReference>
<keyword evidence="9 10" id="KW-0413">Isomerase</keyword>
<evidence type="ECO:0000256" key="4">
    <source>
        <dbReference type="ARBA" id="ARBA00022490"/>
    </source>
</evidence>
<gene>
    <name evidence="10" type="primary">idi</name>
    <name evidence="13" type="ORF">FB00_00300</name>
</gene>
<dbReference type="GO" id="GO:0050992">
    <property type="term" value="P:dimethylallyl diphosphate biosynthetic process"/>
    <property type="evidence" value="ECO:0007669"/>
    <property type="project" value="UniProtKB-UniRule"/>
</dbReference>
<evidence type="ECO:0000313" key="14">
    <source>
        <dbReference type="Proteomes" id="UP000035265"/>
    </source>
</evidence>
<evidence type="ECO:0000313" key="13">
    <source>
        <dbReference type="EMBL" id="KLN36328.1"/>
    </source>
</evidence>
<keyword evidence="6 10" id="KW-0460">Magnesium</keyword>
<dbReference type="Gene3D" id="3.90.79.10">
    <property type="entry name" value="Nucleoside Triphosphate Pyrophosphohydrolase"/>
    <property type="match status" value="1"/>
</dbReference>
<evidence type="ECO:0000256" key="10">
    <source>
        <dbReference type="HAMAP-Rule" id="MF_00202"/>
    </source>
</evidence>
<dbReference type="FunFam" id="3.90.79.10:FF:000009">
    <property type="entry name" value="Isopentenyl-diphosphate Delta-isomerase"/>
    <property type="match status" value="1"/>
</dbReference>
<dbReference type="PANTHER" id="PTHR10885:SF0">
    <property type="entry name" value="ISOPENTENYL-DIPHOSPHATE DELTA-ISOMERASE"/>
    <property type="match status" value="1"/>
</dbReference>
<comment type="subcellular location">
    <subcellularLocation>
        <location evidence="10">Cytoplasm</location>
    </subcellularLocation>
</comment>
<dbReference type="SUPFAM" id="SSF55811">
    <property type="entry name" value="Nudix"/>
    <property type="match status" value="1"/>
</dbReference>
<keyword evidence="5 10" id="KW-0479">Metal-binding</keyword>
<evidence type="ECO:0000256" key="11">
    <source>
        <dbReference type="PIRSR" id="PIRSR018427-1"/>
    </source>
</evidence>
<evidence type="ECO:0000256" key="1">
    <source>
        <dbReference type="ARBA" id="ARBA00004826"/>
    </source>
</evidence>